<evidence type="ECO:0000256" key="1">
    <source>
        <dbReference type="SAM" id="SignalP"/>
    </source>
</evidence>
<organism evidence="2 3">
    <name type="scientific">Cordyceps fumosorosea (strain ARSEF 2679)</name>
    <name type="common">Isaria fumosorosea</name>
    <dbReference type="NCBI Taxonomy" id="1081104"/>
    <lineage>
        <taxon>Eukaryota</taxon>
        <taxon>Fungi</taxon>
        <taxon>Dikarya</taxon>
        <taxon>Ascomycota</taxon>
        <taxon>Pezizomycotina</taxon>
        <taxon>Sordariomycetes</taxon>
        <taxon>Hypocreomycetidae</taxon>
        <taxon>Hypocreales</taxon>
        <taxon>Cordycipitaceae</taxon>
        <taxon>Cordyceps</taxon>
    </lineage>
</organism>
<dbReference type="AlphaFoldDB" id="A0A167TJZ4"/>
<dbReference type="RefSeq" id="XP_018703349.1">
    <property type="nucleotide sequence ID" value="XM_018849322.1"/>
</dbReference>
<protein>
    <submittedName>
        <fullName evidence="2">Uncharacterized protein</fullName>
    </submittedName>
</protein>
<gene>
    <name evidence="2" type="ORF">ISF_05717</name>
</gene>
<dbReference type="GeneID" id="30022009"/>
<dbReference type="EMBL" id="AZHB01000014">
    <property type="protein sequence ID" value="OAA60678.1"/>
    <property type="molecule type" value="Genomic_DNA"/>
</dbReference>
<comment type="caution">
    <text evidence="2">The sequence shown here is derived from an EMBL/GenBank/DDBJ whole genome shotgun (WGS) entry which is preliminary data.</text>
</comment>
<sequence>MRLSTILLAVLPAIAAAQSDASPSLTTVTSTSKTTITTTTTDTAHLTKTVTLSRVHTVVSINSTGVILPTGGTVTLPSSTAPASTAAPTTLPTKGPSNAGVALDAGRVALAGVAGMVVAALL</sequence>
<evidence type="ECO:0000313" key="2">
    <source>
        <dbReference type="EMBL" id="OAA60678.1"/>
    </source>
</evidence>
<accession>A0A167TJZ4</accession>
<name>A0A167TJZ4_CORFA</name>
<proteinExistence type="predicted"/>
<feature type="chain" id="PRO_5007892599" evidence="1">
    <location>
        <begin position="22"/>
        <end position="122"/>
    </location>
</feature>
<keyword evidence="3" id="KW-1185">Reference proteome</keyword>
<keyword evidence="1" id="KW-0732">Signal</keyword>
<feature type="signal peptide" evidence="1">
    <location>
        <begin position="1"/>
        <end position="21"/>
    </location>
</feature>
<dbReference type="Proteomes" id="UP000076744">
    <property type="component" value="Unassembled WGS sequence"/>
</dbReference>
<evidence type="ECO:0000313" key="3">
    <source>
        <dbReference type="Proteomes" id="UP000076744"/>
    </source>
</evidence>
<reference evidence="2 3" key="1">
    <citation type="journal article" date="2016" name="Genome Biol. Evol.">
        <title>Divergent and convergent evolution of fungal pathogenicity.</title>
        <authorList>
            <person name="Shang Y."/>
            <person name="Xiao G."/>
            <person name="Zheng P."/>
            <person name="Cen K."/>
            <person name="Zhan S."/>
            <person name="Wang C."/>
        </authorList>
    </citation>
    <scope>NUCLEOTIDE SEQUENCE [LARGE SCALE GENOMIC DNA]</scope>
    <source>
        <strain evidence="2 3">ARSEF 2679</strain>
    </source>
</reference>